<name>A0AAN6GKY9_9BASI</name>
<comment type="caution">
    <text evidence="1">The sequence shown here is derived from an EMBL/GenBank/DDBJ whole genome shotgun (WGS) entry which is preliminary data.</text>
</comment>
<protein>
    <submittedName>
        <fullName evidence="1">Uncharacterized protein</fullName>
    </submittedName>
</protein>
<organism evidence="1 2">
    <name type="scientific">Tilletia horrida</name>
    <dbReference type="NCBI Taxonomy" id="155126"/>
    <lineage>
        <taxon>Eukaryota</taxon>
        <taxon>Fungi</taxon>
        <taxon>Dikarya</taxon>
        <taxon>Basidiomycota</taxon>
        <taxon>Ustilaginomycotina</taxon>
        <taxon>Exobasidiomycetes</taxon>
        <taxon>Tilletiales</taxon>
        <taxon>Tilletiaceae</taxon>
        <taxon>Tilletia</taxon>
    </lineage>
</organism>
<dbReference type="EMBL" id="JAPDMZ010000378">
    <property type="protein sequence ID" value="KAK0543293.1"/>
    <property type="molecule type" value="Genomic_DNA"/>
</dbReference>
<dbReference type="AlphaFoldDB" id="A0AAN6GKY9"/>
<dbReference type="Proteomes" id="UP001176517">
    <property type="component" value="Unassembled WGS sequence"/>
</dbReference>
<accession>A0AAN6GKY9</accession>
<sequence length="117" mass="12398">MQIPRLGTFKVGTYHFDHDVRGAIAFAGPHCELSESPCSAVKFSLVESGLSEAYNTLMPPHVFTGISGFKLTPSGANATCSGTDCGPGKAMFNKNDSSAKRFDSDPDAGIEIRIICP</sequence>
<proteinExistence type="predicted"/>
<evidence type="ECO:0000313" key="1">
    <source>
        <dbReference type="EMBL" id="KAK0543293.1"/>
    </source>
</evidence>
<reference evidence="1" key="1">
    <citation type="journal article" date="2023" name="PhytoFront">
        <title>Draft Genome Resources of Seven Strains of Tilletia horrida, Causal Agent of Kernel Smut of Rice.</title>
        <authorList>
            <person name="Khanal S."/>
            <person name="Antony Babu S."/>
            <person name="Zhou X.G."/>
        </authorList>
    </citation>
    <scope>NUCLEOTIDE SEQUENCE</scope>
    <source>
        <strain evidence="1">TX6</strain>
    </source>
</reference>
<evidence type="ECO:0000313" key="2">
    <source>
        <dbReference type="Proteomes" id="UP001176517"/>
    </source>
</evidence>
<gene>
    <name evidence="1" type="ORF">OC846_006469</name>
</gene>
<keyword evidence="2" id="KW-1185">Reference proteome</keyword>